<dbReference type="AlphaFoldDB" id="A0A2J6PF05"/>
<keyword evidence="1 2" id="KW-0663">Pyridoxal phosphate</keyword>
<comment type="similarity">
    <text evidence="2 4">Belongs to the pyridoxal phosphate-binding protein YggS/PROSC family.</text>
</comment>
<evidence type="ECO:0000259" key="5">
    <source>
        <dbReference type="Pfam" id="PF01168"/>
    </source>
</evidence>
<reference evidence="6 7" key="1">
    <citation type="submission" date="2016-05" db="EMBL/GenBank/DDBJ databases">
        <title>A degradative enzymes factory behind the ericoid mycorrhizal symbiosis.</title>
        <authorList>
            <consortium name="DOE Joint Genome Institute"/>
            <person name="Martino E."/>
            <person name="Morin E."/>
            <person name="Grelet G."/>
            <person name="Kuo A."/>
            <person name="Kohler A."/>
            <person name="Daghino S."/>
            <person name="Barry K."/>
            <person name="Choi C."/>
            <person name="Cichocki N."/>
            <person name="Clum A."/>
            <person name="Copeland A."/>
            <person name="Hainaut M."/>
            <person name="Haridas S."/>
            <person name="Labutti K."/>
            <person name="Lindquist E."/>
            <person name="Lipzen A."/>
            <person name="Khouja H.-R."/>
            <person name="Murat C."/>
            <person name="Ohm R."/>
            <person name="Olson A."/>
            <person name="Spatafora J."/>
            <person name="Veneault-Fourrey C."/>
            <person name="Henrissat B."/>
            <person name="Grigoriev I."/>
            <person name="Martin F."/>
            <person name="Perotto S."/>
        </authorList>
    </citation>
    <scope>NUCLEOTIDE SEQUENCE [LARGE SCALE GENOMIC DNA]</scope>
    <source>
        <strain evidence="6 7">UAMH 7357</strain>
    </source>
</reference>
<accession>A0A2J6PF05</accession>
<dbReference type="OrthoDB" id="10264196at2759"/>
<protein>
    <recommendedName>
        <fullName evidence="2">Pyridoxal phosphate homeostasis protein</fullName>
        <shortName evidence="2">PLP homeostasis protein</shortName>
    </recommendedName>
</protein>
<dbReference type="FunFam" id="3.20.20.10:FF:000007">
    <property type="entry name" value="Pyridoxal phosphate homeostasis protein"/>
    <property type="match status" value="1"/>
</dbReference>
<dbReference type="PANTHER" id="PTHR10146">
    <property type="entry name" value="PROLINE SYNTHETASE CO-TRANSCRIBED BACTERIAL HOMOLOG PROTEIN"/>
    <property type="match status" value="1"/>
</dbReference>
<dbReference type="PROSITE" id="PS01211">
    <property type="entry name" value="UPF0001"/>
    <property type="match status" value="1"/>
</dbReference>
<dbReference type="CDD" id="cd06822">
    <property type="entry name" value="PLPDE_III_YBL036c_euk"/>
    <property type="match status" value="1"/>
</dbReference>
<name>A0A2J6PF05_9HELO</name>
<sequence>MSDGEVDMKIDPARAKALSSQLQAVSERIGKLAAGRKVRLVAVSKLKPASDILALYQETQHVHFGENYAQELMEKAAVLPREIRWHFIGGLQSNKCKPLTSTIPNLFVVSSVDSQKKATQLDKGRAELHSSQPSNSSLVLGPLNIHIQINTSGEESKSGVTPGTEATELARHILKSCPHLNLLGLMTIGAIARSKAVKEGEENEDFICLKDERDRLEKELSDELKGKKLELSMGMSDDFEGAIEMGSDEVRVGTTIFGERPPKQDFKVKGQAEASKS</sequence>
<evidence type="ECO:0000256" key="3">
    <source>
        <dbReference type="PIRSR" id="PIRSR004848-1"/>
    </source>
</evidence>
<comment type="function">
    <text evidence="2">Pyridoxal 5'-phosphate (PLP)-binding protein, which may be involved in intracellular homeostatic regulation of pyridoxal 5'-phosphate (PLP), the active form of vitamin B6.</text>
</comment>
<dbReference type="PANTHER" id="PTHR10146:SF14">
    <property type="entry name" value="PYRIDOXAL PHOSPHATE HOMEOSTASIS PROTEIN"/>
    <property type="match status" value="1"/>
</dbReference>
<keyword evidence="7" id="KW-1185">Reference proteome</keyword>
<comment type="cofactor">
    <cofactor evidence="3">
        <name>pyridoxal 5'-phosphate</name>
        <dbReference type="ChEBI" id="CHEBI:597326"/>
    </cofactor>
</comment>
<evidence type="ECO:0000256" key="1">
    <source>
        <dbReference type="ARBA" id="ARBA00022898"/>
    </source>
</evidence>
<feature type="domain" description="Alanine racemase N-terminal" evidence="5">
    <location>
        <begin position="27"/>
        <end position="261"/>
    </location>
</feature>
<dbReference type="PIRSF" id="PIRSF004848">
    <property type="entry name" value="YBL036c_PLPDEIII"/>
    <property type="match status" value="1"/>
</dbReference>
<dbReference type="InterPro" id="IPR001608">
    <property type="entry name" value="Ala_racemase_N"/>
</dbReference>
<evidence type="ECO:0000256" key="2">
    <source>
        <dbReference type="HAMAP-Rule" id="MF_03225"/>
    </source>
</evidence>
<dbReference type="InterPro" id="IPR011078">
    <property type="entry name" value="PyrdxlP_homeostasis"/>
</dbReference>
<dbReference type="GO" id="GO:0030170">
    <property type="term" value="F:pyridoxal phosphate binding"/>
    <property type="evidence" value="ECO:0007669"/>
    <property type="project" value="UniProtKB-UniRule"/>
</dbReference>
<dbReference type="Pfam" id="PF01168">
    <property type="entry name" value="Ala_racemase_N"/>
    <property type="match status" value="1"/>
</dbReference>
<dbReference type="HAMAP" id="MF_02087">
    <property type="entry name" value="PLP_homeostasis"/>
    <property type="match status" value="1"/>
</dbReference>
<gene>
    <name evidence="6" type="ORF">NA56DRAFT_586837</name>
</gene>
<dbReference type="SUPFAM" id="SSF51419">
    <property type="entry name" value="PLP-binding barrel"/>
    <property type="match status" value="1"/>
</dbReference>
<evidence type="ECO:0000313" key="7">
    <source>
        <dbReference type="Proteomes" id="UP000235672"/>
    </source>
</evidence>
<dbReference type="STRING" id="1745343.A0A2J6PF05"/>
<proteinExistence type="inferred from homology"/>
<dbReference type="Gene3D" id="3.20.20.10">
    <property type="entry name" value="Alanine racemase"/>
    <property type="match status" value="1"/>
</dbReference>
<evidence type="ECO:0000256" key="4">
    <source>
        <dbReference type="RuleBase" id="RU004514"/>
    </source>
</evidence>
<dbReference type="EMBL" id="KZ613545">
    <property type="protein sequence ID" value="PMD12622.1"/>
    <property type="molecule type" value="Genomic_DNA"/>
</dbReference>
<feature type="modified residue" description="N6-(pyridoxal phosphate)lysine" evidence="2 3">
    <location>
        <position position="45"/>
    </location>
</feature>
<dbReference type="Proteomes" id="UP000235672">
    <property type="component" value="Unassembled WGS sequence"/>
</dbReference>
<dbReference type="InterPro" id="IPR029066">
    <property type="entry name" value="PLP-binding_barrel"/>
</dbReference>
<organism evidence="6 7">
    <name type="scientific">Hyaloscypha hepaticicola</name>
    <dbReference type="NCBI Taxonomy" id="2082293"/>
    <lineage>
        <taxon>Eukaryota</taxon>
        <taxon>Fungi</taxon>
        <taxon>Dikarya</taxon>
        <taxon>Ascomycota</taxon>
        <taxon>Pezizomycotina</taxon>
        <taxon>Leotiomycetes</taxon>
        <taxon>Helotiales</taxon>
        <taxon>Hyaloscyphaceae</taxon>
        <taxon>Hyaloscypha</taxon>
    </lineage>
</organism>
<evidence type="ECO:0000313" key="6">
    <source>
        <dbReference type="EMBL" id="PMD12622.1"/>
    </source>
</evidence>
<dbReference type="NCBIfam" id="TIGR00044">
    <property type="entry name" value="YggS family pyridoxal phosphate-dependent enzyme"/>
    <property type="match status" value="1"/>
</dbReference>